<keyword evidence="1" id="KW-0808">Transferase</keyword>
<reference evidence="3" key="2">
    <citation type="submission" date="2018-02" db="EMBL/GenBank/DDBJ databases">
        <title>Phenotypic characterization and whole genome analysis of multidrug-resistant, extended-spectrum beta-lactamase-producing bacteria isolated from dogs in Germany.</title>
        <authorList>
            <person name="Williamson C."/>
        </authorList>
    </citation>
    <scope>NUCLEOTIDE SEQUENCE [LARGE SCALE GENOMIC DNA]</scope>
    <source>
        <strain evidence="3">AFG_SD03_1510_Ahy_093</strain>
    </source>
</reference>
<protein>
    <recommendedName>
        <fullName evidence="4">Glycosyl transferase</fullName>
    </recommendedName>
</protein>
<gene>
    <name evidence="2" type="ORF">C6C11_06790</name>
</gene>
<evidence type="ECO:0000313" key="2">
    <source>
        <dbReference type="EMBL" id="RCF51172.1"/>
    </source>
</evidence>
<organism evidence="2 3">
    <name type="scientific">Aeromonas hydrophila</name>
    <dbReference type="NCBI Taxonomy" id="644"/>
    <lineage>
        <taxon>Bacteria</taxon>
        <taxon>Pseudomonadati</taxon>
        <taxon>Pseudomonadota</taxon>
        <taxon>Gammaproteobacteria</taxon>
        <taxon>Aeromonadales</taxon>
        <taxon>Aeromonadaceae</taxon>
        <taxon>Aeromonas</taxon>
    </lineage>
</organism>
<evidence type="ECO:0008006" key="4">
    <source>
        <dbReference type="Google" id="ProtNLM"/>
    </source>
</evidence>
<dbReference type="PANTHER" id="PTHR32385">
    <property type="entry name" value="MANNOSYL PHOSPHORYLINOSITOL CERAMIDE SYNTHASE"/>
    <property type="match status" value="1"/>
</dbReference>
<dbReference type="InterPro" id="IPR007577">
    <property type="entry name" value="GlycoTrfase_DXD_sugar-bd_CS"/>
</dbReference>
<dbReference type="SUPFAM" id="SSF53448">
    <property type="entry name" value="Nucleotide-diphospho-sugar transferases"/>
    <property type="match status" value="1"/>
</dbReference>
<dbReference type="Gene3D" id="3.90.550.20">
    <property type="match status" value="1"/>
</dbReference>
<dbReference type="Proteomes" id="UP000253075">
    <property type="component" value="Unassembled WGS sequence"/>
</dbReference>
<dbReference type="InterPro" id="IPR029044">
    <property type="entry name" value="Nucleotide-diphossugar_trans"/>
</dbReference>
<comment type="caution">
    <text evidence="2">The sequence shown here is derived from an EMBL/GenBank/DDBJ whole genome shotgun (WGS) entry which is preliminary data.</text>
</comment>
<dbReference type="AlphaFoldDB" id="A0ABD7GAM9"/>
<dbReference type="InterPro" id="IPR051706">
    <property type="entry name" value="Glycosyltransferase_domain"/>
</dbReference>
<proteinExistence type="predicted"/>
<name>A0ABD7GAM9_AERHY</name>
<evidence type="ECO:0000313" key="3">
    <source>
        <dbReference type="Proteomes" id="UP000253075"/>
    </source>
</evidence>
<dbReference type="Pfam" id="PF04488">
    <property type="entry name" value="Gly_transf_sug"/>
    <property type="match status" value="1"/>
</dbReference>
<dbReference type="PANTHER" id="PTHR32385:SF15">
    <property type="entry name" value="INOSITOL PHOSPHOCERAMIDE MANNOSYLTRANSFERASE 1"/>
    <property type="match status" value="1"/>
</dbReference>
<accession>A0ABD7GAM9</accession>
<evidence type="ECO:0000256" key="1">
    <source>
        <dbReference type="ARBA" id="ARBA00022679"/>
    </source>
</evidence>
<sequence length="282" mass="32515">MQTSKWKPSENAVDVSENDISRSEFILRIIQAPSSFITLKNTNTIPKVIIQFWDGNDIPKDVQECIKSWQSLKDNGIKHQIFDSNTARKFIENNLYEENVKAFDRCYHPAMKSDYFRLCYIYCNGGFYVDVDDVYSGLDISTLFSDHRMKLQPLCYDIDTNAMVSPDEFIVSGKATDNRIFYFNNNPIVAPPNHPIIEYALMRSTCLLLESDEDHLPEIQSTTGPGNISASVVAYLADYKDDVMVQHLDIMSKWGEVAKTIWELSYRHDSRNWRLSNGKSYQ</sequence>
<dbReference type="GO" id="GO:0016740">
    <property type="term" value="F:transferase activity"/>
    <property type="evidence" value="ECO:0007669"/>
    <property type="project" value="UniProtKB-KW"/>
</dbReference>
<reference evidence="2 3" key="1">
    <citation type="journal article" date="2018" name="PLoS ONE">
        <title>Phenotypic characterization and whole genome analysis of extended-spectrum beta-lactamase-producing bacteria isolated from dogs in Germany.</title>
        <authorList>
            <person name="Boehmer T."/>
            <person name="Vogler A.J."/>
            <person name="Thomas A."/>
            <person name="Sauer S."/>
            <person name="Hergenroether M."/>
            <person name="Straubinger R.K."/>
            <person name="Birdsell D."/>
            <person name="Keim P."/>
            <person name="Sahl J.W."/>
            <person name="Williamson C.H."/>
            <person name="Riehm J.M."/>
        </authorList>
    </citation>
    <scope>NUCLEOTIDE SEQUENCE [LARGE SCALE GENOMIC DNA]</scope>
    <source>
        <strain evidence="2 3">AFG_SD03_1510_Ahy_093</strain>
    </source>
</reference>
<dbReference type="EMBL" id="PUTQ01000007">
    <property type="protein sequence ID" value="RCF51172.1"/>
    <property type="molecule type" value="Genomic_DNA"/>
</dbReference>